<accession>A0A1A8K036</accession>
<organism evidence="1">
    <name type="scientific">Nothobranchius kuhntae</name>
    <name type="common">Beira killifish</name>
    <dbReference type="NCBI Taxonomy" id="321403"/>
    <lineage>
        <taxon>Eukaryota</taxon>
        <taxon>Metazoa</taxon>
        <taxon>Chordata</taxon>
        <taxon>Craniata</taxon>
        <taxon>Vertebrata</taxon>
        <taxon>Euteleostomi</taxon>
        <taxon>Actinopterygii</taxon>
        <taxon>Neopterygii</taxon>
        <taxon>Teleostei</taxon>
        <taxon>Neoteleostei</taxon>
        <taxon>Acanthomorphata</taxon>
        <taxon>Ovalentaria</taxon>
        <taxon>Atherinomorphae</taxon>
        <taxon>Cyprinodontiformes</taxon>
        <taxon>Nothobranchiidae</taxon>
        <taxon>Nothobranchius</taxon>
    </lineage>
</organism>
<name>A0A1A8K036_NOTKU</name>
<reference evidence="1" key="1">
    <citation type="submission" date="2016-05" db="EMBL/GenBank/DDBJ databases">
        <authorList>
            <person name="Lavstsen T."/>
            <person name="Jespersen J.S."/>
        </authorList>
    </citation>
    <scope>NUCLEOTIDE SEQUENCE</scope>
    <source>
        <tissue evidence="1">Brain</tissue>
    </source>
</reference>
<sequence>RVHDVWRDSGAAVYRCVDFHKRCSGQMQQRFSVQDQTNAILSEYQSGFRKTTSTTTAALKVVNGIVVALD</sequence>
<feature type="non-terminal residue" evidence="1">
    <location>
        <position position="1"/>
    </location>
</feature>
<reference evidence="1" key="2">
    <citation type="submission" date="2016-06" db="EMBL/GenBank/DDBJ databases">
        <title>The genome of a short-lived fish provides insights into sex chromosome evolution and the genetic control of aging.</title>
        <authorList>
            <person name="Reichwald K."/>
            <person name="Felder M."/>
            <person name="Petzold A."/>
            <person name="Koch P."/>
            <person name="Groth M."/>
            <person name="Platzer M."/>
        </authorList>
    </citation>
    <scope>NUCLEOTIDE SEQUENCE</scope>
    <source>
        <tissue evidence="1">Brain</tissue>
    </source>
</reference>
<proteinExistence type="predicted"/>
<dbReference type="EMBL" id="HAEE01005735">
    <property type="protein sequence ID" value="SBR25755.1"/>
    <property type="molecule type" value="Transcribed_RNA"/>
</dbReference>
<evidence type="ECO:0000313" key="1">
    <source>
        <dbReference type="EMBL" id="SBR25755.1"/>
    </source>
</evidence>
<gene>
    <name evidence="1" type="primary">Nfu_g_1_002158</name>
</gene>
<dbReference type="AlphaFoldDB" id="A0A1A8K036"/>
<protein>
    <submittedName>
        <fullName evidence="1">Uncharacterized protein</fullName>
    </submittedName>
</protein>